<accession>A0A4Z0JD09</accession>
<dbReference type="PANTHER" id="PTHR33990">
    <property type="entry name" value="PROTEIN YJDN-RELATED"/>
    <property type="match status" value="1"/>
</dbReference>
<dbReference type="SUPFAM" id="SSF54593">
    <property type="entry name" value="Glyoxalase/Bleomycin resistance protein/Dihydroxybiphenyl dioxygenase"/>
    <property type="match status" value="1"/>
</dbReference>
<dbReference type="Gene3D" id="3.10.180.10">
    <property type="entry name" value="2,3-Dihydroxybiphenyl 1,2-Dioxygenase, domain 1"/>
    <property type="match status" value="1"/>
</dbReference>
<dbReference type="Proteomes" id="UP000297348">
    <property type="component" value="Unassembled WGS sequence"/>
</dbReference>
<dbReference type="InterPro" id="IPR028973">
    <property type="entry name" value="PhnB-like"/>
</dbReference>
<keyword evidence="1" id="KW-0223">Dioxygenase</keyword>
<keyword evidence="2" id="KW-1185">Reference proteome</keyword>
<sequence>MDARTTPYFSFADAKTAVSYYQEVFGATDVYRLSPDRDQARIFGVPDGVDLTDITMYGGFKILGLNFSFSDAFGGQTQPSNQVSVMLDINSADTQAVAALDQLYARLMASGKVTVKMPYAQQFWGNKMGTIVDQYGITWMLSCSPWADQRQSF</sequence>
<reference evidence="1 2" key="1">
    <citation type="submission" date="2018-10" db="EMBL/GenBank/DDBJ databases">
        <title>Lactobacillus sp. R7 and Lactobacillus sp. R19 isolated from fermented mustard green product of Taiwan.</title>
        <authorList>
            <person name="Lin S.-T."/>
        </authorList>
    </citation>
    <scope>NUCLEOTIDE SEQUENCE [LARGE SCALE GENOMIC DNA]</scope>
    <source>
        <strain evidence="1 2">BCRC 81129</strain>
    </source>
</reference>
<organism evidence="1 2">
    <name type="scientific">Levilactobacillus suantsaiihabitans</name>
    <dbReference type="NCBI Taxonomy" id="2487722"/>
    <lineage>
        <taxon>Bacteria</taxon>
        <taxon>Bacillati</taxon>
        <taxon>Bacillota</taxon>
        <taxon>Bacilli</taxon>
        <taxon>Lactobacillales</taxon>
        <taxon>Lactobacillaceae</taxon>
        <taxon>Levilactobacillus</taxon>
    </lineage>
</organism>
<evidence type="ECO:0000313" key="2">
    <source>
        <dbReference type="Proteomes" id="UP000297348"/>
    </source>
</evidence>
<dbReference type="PANTHER" id="PTHR33990:SF5">
    <property type="entry name" value="PHNB-LIKE DOMAIN-CONTAINING PROTEIN"/>
    <property type="match status" value="1"/>
</dbReference>
<evidence type="ECO:0000313" key="1">
    <source>
        <dbReference type="EMBL" id="TGD20400.1"/>
    </source>
</evidence>
<keyword evidence="1" id="KW-0560">Oxidoreductase</keyword>
<dbReference type="GO" id="GO:0051213">
    <property type="term" value="F:dioxygenase activity"/>
    <property type="evidence" value="ECO:0007669"/>
    <property type="project" value="UniProtKB-KW"/>
</dbReference>
<dbReference type="OrthoDB" id="9795306at2"/>
<name>A0A4Z0JD09_9LACO</name>
<dbReference type="CDD" id="cd06588">
    <property type="entry name" value="PhnB_like"/>
    <property type="match status" value="1"/>
</dbReference>
<proteinExistence type="predicted"/>
<protein>
    <submittedName>
        <fullName evidence="1">Glyoxalase/bleomycin resistance/extradiol dioxygenase family protein</fullName>
    </submittedName>
</protein>
<gene>
    <name evidence="1" type="ORF">EGT51_01215</name>
</gene>
<comment type="caution">
    <text evidence="1">The sequence shown here is derived from an EMBL/GenBank/DDBJ whole genome shotgun (WGS) entry which is preliminary data.</text>
</comment>
<dbReference type="AlphaFoldDB" id="A0A4Z0JD09"/>
<dbReference type="EMBL" id="RKLX01000001">
    <property type="protein sequence ID" value="TGD20400.1"/>
    <property type="molecule type" value="Genomic_DNA"/>
</dbReference>
<dbReference type="InterPro" id="IPR029068">
    <property type="entry name" value="Glyas_Bleomycin-R_OHBP_Dase"/>
</dbReference>
<dbReference type="RefSeq" id="WP_135366969.1">
    <property type="nucleotide sequence ID" value="NZ_RKLX01000001.1"/>
</dbReference>